<dbReference type="HOGENOM" id="CLU_3325984_0_0_5"/>
<name>K7YPR1_9PROT</name>
<sequence>MIIYQRISFLLQFNEFNQYKQAIAAIIIKNYCFVIIAA</sequence>
<reference evidence="1 2" key="1">
    <citation type="journal article" date="2012" name="Proc. Natl. Acad. Sci. U.S.A.">
        <title>Genome streamlining and chemical defense in a coral reef symbiosis.</title>
        <authorList>
            <person name="Kwan J.C."/>
            <person name="Donia M.S."/>
            <person name="Han A.W."/>
            <person name="Hirose E."/>
            <person name="Haygood M.G."/>
            <person name="Schmidt E.W."/>
        </authorList>
    </citation>
    <scope>NUCLEOTIDE SEQUENCE [LARGE SCALE GENOMIC DNA]</scope>
    <source>
        <strain evidence="1 2">L2</strain>
    </source>
</reference>
<keyword evidence="2" id="KW-1185">Reference proteome</keyword>
<evidence type="ECO:0000313" key="1">
    <source>
        <dbReference type="EMBL" id="AFX98559.1"/>
    </source>
</evidence>
<evidence type="ECO:0000313" key="2">
    <source>
        <dbReference type="Proteomes" id="UP000010077"/>
    </source>
</evidence>
<proteinExistence type="predicted"/>
<gene>
    <name evidence="1" type="ORF">A1OE_364</name>
</gene>
<dbReference type="AlphaFoldDB" id="K7YPR1"/>
<protein>
    <submittedName>
        <fullName evidence="1">Uncharacterized protein</fullName>
    </submittedName>
</protein>
<dbReference type="EMBL" id="CP003539">
    <property type="protein sequence ID" value="AFX98559.1"/>
    <property type="molecule type" value="Genomic_DNA"/>
</dbReference>
<dbReference type="KEGG" id="thal:A1OE_364"/>
<organism evidence="1 2">
    <name type="scientific">Candidatus Endolissoclinum faulkneri L2</name>
    <dbReference type="NCBI Taxonomy" id="1193729"/>
    <lineage>
        <taxon>Bacteria</taxon>
        <taxon>Pseudomonadati</taxon>
        <taxon>Pseudomonadota</taxon>
        <taxon>Alphaproteobacteria</taxon>
        <taxon>Rhodospirillales</taxon>
        <taxon>Rhodospirillaceae</taxon>
        <taxon>Candidatus Endolissoclinum</taxon>
    </lineage>
</organism>
<accession>K7YPR1</accession>
<dbReference type="Proteomes" id="UP000010077">
    <property type="component" value="Chromosome"/>
</dbReference>